<protein>
    <recommendedName>
        <fullName evidence="4">SpdD protein</fullName>
    </recommendedName>
</protein>
<organism evidence="2 3">
    <name type="scientific">Luedemannella helvata</name>
    <dbReference type="NCBI Taxonomy" id="349315"/>
    <lineage>
        <taxon>Bacteria</taxon>
        <taxon>Bacillati</taxon>
        <taxon>Actinomycetota</taxon>
        <taxon>Actinomycetes</taxon>
        <taxon>Micromonosporales</taxon>
        <taxon>Micromonosporaceae</taxon>
        <taxon>Luedemannella</taxon>
    </lineage>
</organism>
<dbReference type="RefSeq" id="WP_030901052.1">
    <property type="nucleotide sequence ID" value="NZ_BAAALS010000088.1"/>
</dbReference>
<keyword evidence="1" id="KW-1133">Transmembrane helix</keyword>
<evidence type="ECO:0000313" key="3">
    <source>
        <dbReference type="Proteomes" id="UP001500655"/>
    </source>
</evidence>
<evidence type="ECO:0008006" key="4">
    <source>
        <dbReference type="Google" id="ProtNLM"/>
    </source>
</evidence>
<dbReference type="EMBL" id="BAAALS010000088">
    <property type="protein sequence ID" value="GAA1779966.1"/>
    <property type="molecule type" value="Genomic_DNA"/>
</dbReference>
<gene>
    <name evidence="2" type="ORF">GCM10009681_57490</name>
</gene>
<keyword evidence="1" id="KW-0472">Membrane</keyword>
<keyword evidence="3" id="KW-1185">Reference proteome</keyword>
<sequence length="155" mass="16136">MTAPKPLDHDHAARLVAAVEEALTPATSYRDTSLLPAVGTVPPVPQPGRPPMSQRATDASALMLTGSVVTLSVGGATSLVLIASDYADPAVIAMICAAPVAIAVPILAVARMLRGAKTLVPETHNHNYNAPVEQHHQHTTTQTCGIWAKTTNHGN</sequence>
<proteinExistence type="predicted"/>
<comment type="caution">
    <text evidence="2">The sequence shown here is derived from an EMBL/GenBank/DDBJ whole genome shotgun (WGS) entry which is preliminary data.</text>
</comment>
<evidence type="ECO:0000256" key="1">
    <source>
        <dbReference type="SAM" id="Phobius"/>
    </source>
</evidence>
<name>A0ABN2L996_9ACTN</name>
<evidence type="ECO:0000313" key="2">
    <source>
        <dbReference type="EMBL" id="GAA1779966.1"/>
    </source>
</evidence>
<keyword evidence="1" id="KW-0812">Transmembrane</keyword>
<reference evidence="2 3" key="1">
    <citation type="journal article" date="2019" name="Int. J. Syst. Evol. Microbiol.">
        <title>The Global Catalogue of Microorganisms (GCM) 10K type strain sequencing project: providing services to taxonomists for standard genome sequencing and annotation.</title>
        <authorList>
            <consortium name="The Broad Institute Genomics Platform"/>
            <consortium name="The Broad Institute Genome Sequencing Center for Infectious Disease"/>
            <person name="Wu L."/>
            <person name="Ma J."/>
        </authorList>
    </citation>
    <scope>NUCLEOTIDE SEQUENCE [LARGE SCALE GENOMIC DNA]</scope>
    <source>
        <strain evidence="2 3">JCM 13249</strain>
    </source>
</reference>
<feature type="transmembrane region" description="Helical" evidence="1">
    <location>
        <begin position="61"/>
        <end position="84"/>
    </location>
</feature>
<accession>A0ABN2L996</accession>
<feature type="transmembrane region" description="Helical" evidence="1">
    <location>
        <begin position="90"/>
        <end position="110"/>
    </location>
</feature>
<dbReference type="Proteomes" id="UP001500655">
    <property type="component" value="Unassembled WGS sequence"/>
</dbReference>